<keyword evidence="7" id="KW-0227">DNA damage</keyword>
<keyword evidence="5" id="KW-0004">4Fe-4S</keyword>
<evidence type="ECO:0000256" key="1">
    <source>
        <dbReference type="ARBA" id="ARBA00001400"/>
    </source>
</evidence>
<dbReference type="EMBL" id="JBJYXY010000001">
    <property type="protein sequence ID" value="MFN2976425.1"/>
    <property type="molecule type" value="Genomic_DNA"/>
</dbReference>
<keyword evidence="11" id="KW-0234">DNA repair</keyword>
<evidence type="ECO:0000256" key="10">
    <source>
        <dbReference type="ARBA" id="ARBA00023014"/>
    </source>
</evidence>
<protein>
    <recommendedName>
        <fullName evidence="4">Type-4 uracil-DNA glycosylase</fullName>
        <ecNumber evidence="3">3.2.2.27</ecNumber>
    </recommendedName>
</protein>
<dbReference type="EC" id="3.2.2.27" evidence="3"/>
<organism evidence="14 15">
    <name type="scientific">Terriglobus aquaticus</name>
    <dbReference type="NCBI Taxonomy" id="940139"/>
    <lineage>
        <taxon>Bacteria</taxon>
        <taxon>Pseudomonadati</taxon>
        <taxon>Acidobacteriota</taxon>
        <taxon>Terriglobia</taxon>
        <taxon>Terriglobales</taxon>
        <taxon>Acidobacteriaceae</taxon>
        <taxon>Terriglobus</taxon>
    </lineage>
</organism>
<name>A0ABW9KP46_9BACT</name>
<accession>A0ABW9KP46</accession>
<evidence type="ECO:0000256" key="9">
    <source>
        <dbReference type="ARBA" id="ARBA00023004"/>
    </source>
</evidence>
<keyword evidence="6" id="KW-0479">Metal-binding</keyword>
<dbReference type="NCBIfam" id="TIGR00758">
    <property type="entry name" value="UDG_fam4"/>
    <property type="match status" value="1"/>
</dbReference>
<evidence type="ECO:0000259" key="13">
    <source>
        <dbReference type="SMART" id="SM00986"/>
    </source>
</evidence>
<comment type="similarity">
    <text evidence="2">Belongs to the uracil-DNA glycosylase (UDG) superfamily. Type 4 (UDGa) family.</text>
</comment>
<dbReference type="SUPFAM" id="SSF52141">
    <property type="entry name" value="Uracil-DNA glycosylase-like"/>
    <property type="match status" value="1"/>
</dbReference>
<evidence type="ECO:0000256" key="12">
    <source>
        <dbReference type="SAM" id="MobiDB-lite"/>
    </source>
</evidence>
<dbReference type="SMART" id="SM00987">
    <property type="entry name" value="UreE_C"/>
    <property type="match status" value="1"/>
</dbReference>
<feature type="domain" description="Uracil-DNA glycosylase-like" evidence="13">
    <location>
        <begin position="211"/>
        <end position="357"/>
    </location>
</feature>
<feature type="compositionally biased region" description="Low complexity" evidence="12">
    <location>
        <begin position="126"/>
        <end position="155"/>
    </location>
</feature>
<dbReference type="PANTHER" id="PTHR33693:SF1">
    <property type="entry name" value="TYPE-4 URACIL-DNA GLYCOSYLASE"/>
    <property type="match status" value="1"/>
</dbReference>
<dbReference type="CDD" id="cd10030">
    <property type="entry name" value="UDG-F4_TTUDGA_SPO1dp_like"/>
    <property type="match status" value="1"/>
</dbReference>
<dbReference type="Proteomes" id="UP001634747">
    <property type="component" value="Unassembled WGS sequence"/>
</dbReference>
<dbReference type="GO" id="GO:0004844">
    <property type="term" value="F:uracil DNA N-glycosylase activity"/>
    <property type="evidence" value="ECO:0007669"/>
    <property type="project" value="UniProtKB-EC"/>
</dbReference>
<dbReference type="SMART" id="SM00986">
    <property type="entry name" value="UDG"/>
    <property type="match status" value="1"/>
</dbReference>
<evidence type="ECO:0000256" key="4">
    <source>
        <dbReference type="ARBA" id="ARBA00019403"/>
    </source>
</evidence>
<keyword evidence="10" id="KW-0411">Iron-sulfur</keyword>
<evidence type="ECO:0000256" key="6">
    <source>
        <dbReference type="ARBA" id="ARBA00022723"/>
    </source>
</evidence>
<feature type="compositionally biased region" description="Pro residues" evidence="12">
    <location>
        <begin position="89"/>
        <end position="103"/>
    </location>
</feature>
<dbReference type="InterPro" id="IPR051536">
    <property type="entry name" value="UDG_Type-4/5"/>
</dbReference>
<sequence length="371" mass="39218">MSTVSREPSAPLPHPDDLRAYVDYLRDLGVYDLIAQSEASSPDAAIAAWQETHLRAAPDGAASTVVRTDAASPRPPISGQGTVARPIAPARPPQPAPARPPVLSPFDQAQQRRVAPTPSAQRQSSGPAIQITPPTAAGAAPGPAAAPPLAGVPSALTPDMPAPTPFNQLAPLPSARVAPADKPVALTALREFIGDCTRCPLAYAGRHSIVFADGDPNARLMFIGEGPGADEDEQGLPFVGKAGQLLNNMISAMGLKREQVYIANIVKCRPPKNRVPEPVEANTCSQFLLQQIDIVQPEVIVALGGTAATYLLGVKQSLTSLRGQWFDVRGAKCAVTYHPAFLLRDPRQKGEAWKDLQRVMAELNLAPPART</sequence>
<comment type="catalytic activity">
    <reaction evidence="1">
        <text>Hydrolyzes single-stranded DNA or mismatched double-stranded DNA and polynucleotides, releasing free uracil.</text>
        <dbReference type="EC" id="3.2.2.27"/>
    </reaction>
</comment>
<feature type="region of interest" description="Disordered" evidence="12">
    <location>
        <begin position="59"/>
        <end position="167"/>
    </location>
</feature>
<dbReference type="RefSeq" id="WP_263412097.1">
    <property type="nucleotide sequence ID" value="NZ_BAABBH010000001.1"/>
</dbReference>
<evidence type="ECO:0000256" key="7">
    <source>
        <dbReference type="ARBA" id="ARBA00022763"/>
    </source>
</evidence>
<keyword evidence="8 14" id="KW-0378">Hydrolase</keyword>
<evidence type="ECO:0000256" key="3">
    <source>
        <dbReference type="ARBA" id="ARBA00012030"/>
    </source>
</evidence>
<proteinExistence type="inferred from homology"/>
<dbReference type="InterPro" id="IPR005122">
    <property type="entry name" value="Uracil-DNA_glycosylase-like"/>
</dbReference>
<evidence type="ECO:0000256" key="8">
    <source>
        <dbReference type="ARBA" id="ARBA00022801"/>
    </source>
</evidence>
<comment type="caution">
    <text evidence="14">The sequence shown here is derived from an EMBL/GenBank/DDBJ whole genome shotgun (WGS) entry which is preliminary data.</text>
</comment>
<keyword evidence="14" id="KW-0326">Glycosidase</keyword>
<dbReference type="Pfam" id="PF03167">
    <property type="entry name" value="UDG"/>
    <property type="match status" value="1"/>
</dbReference>
<evidence type="ECO:0000256" key="5">
    <source>
        <dbReference type="ARBA" id="ARBA00022485"/>
    </source>
</evidence>
<keyword evidence="9" id="KW-0408">Iron</keyword>
<evidence type="ECO:0000313" key="14">
    <source>
        <dbReference type="EMBL" id="MFN2976425.1"/>
    </source>
</evidence>
<evidence type="ECO:0000256" key="2">
    <source>
        <dbReference type="ARBA" id="ARBA00006521"/>
    </source>
</evidence>
<evidence type="ECO:0000313" key="15">
    <source>
        <dbReference type="Proteomes" id="UP001634747"/>
    </source>
</evidence>
<evidence type="ECO:0000256" key="11">
    <source>
        <dbReference type="ARBA" id="ARBA00023204"/>
    </source>
</evidence>
<gene>
    <name evidence="14" type="ORF">ACK2TP_11685</name>
</gene>
<dbReference type="PANTHER" id="PTHR33693">
    <property type="entry name" value="TYPE-5 URACIL-DNA GLYCOSYLASE"/>
    <property type="match status" value="1"/>
</dbReference>
<reference evidence="14 15" key="1">
    <citation type="submission" date="2024-12" db="EMBL/GenBank/DDBJ databases">
        <authorList>
            <person name="Lee Y."/>
        </authorList>
    </citation>
    <scope>NUCLEOTIDE SEQUENCE [LARGE SCALE GENOMIC DNA]</scope>
    <source>
        <strain evidence="14 15">03SUJ4</strain>
    </source>
</reference>
<dbReference type="InterPro" id="IPR036895">
    <property type="entry name" value="Uracil-DNA_glycosylase-like_sf"/>
</dbReference>
<dbReference type="Gene3D" id="3.40.470.10">
    <property type="entry name" value="Uracil-DNA glycosylase-like domain"/>
    <property type="match status" value="1"/>
</dbReference>
<keyword evidence="15" id="KW-1185">Reference proteome</keyword>
<dbReference type="InterPro" id="IPR005273">
    <property type="entry name" value="Ura-DNA_glyco_family4"/>
</dbReference>